<sequence length="159" mass="17681">MNQPRLDGVHHYKVPVSDLAESLRWYERVFGAERQPQFDHRSTAGVLYAHIIDVPGLGLLELRCAPNTAKAISGYDPVTYAVPTRADLLAWVDHLDALGVGNSGELRGIIGWVLVFRDPDGLAVRLYTREHHEFDEANADVDSPWLRLSADAEVVDAKP</sequence>
<dbReference type="InterPro" id="IPR037523">
    <property type="entry name" value="VOC_core"/>
</dbReference>
<evidence type="ECO:0000313" key="2">
    <source>
        <dbReference type="EMBL" id="CDR08821.1"/>
    </source>
</evidence>
<dbReference type="RefSeq" id="WP_044573370.1">
    <property type="nucleotide sequence ID" value="NZ_BAABDR010000022.1"/>
</dbReference>
<feature type="domain" description="VOC" evidence="1">
    <location>
        <begin position="8"/>
        <end position="129"/>
    </location>
</feature>
<accession>A0A060ZSL4</accession>
<gene>
    <name evidence="2" type="ORF">SIRAN5463</name>
</gene>
<reference evidence="2" key="1">
    <citation type="submission" date="2014-05" db="EMBL/GenBank/DDBJ databases">
        <authorList>
            <person name="Horn Fabian"/>
        </authorList>
    </citation>
    <scope>NUCLEOTIDE SEQUENCE</scope>
</reference>
<protein>
    <recommendedName>
        <fullName evidence="1">VOC domain-containing protein</fullName>
    </recommendedName>
</protein>
<name>A0A060ZSL4_9ACTN</name>
<dbReference type="AlphaFoldDB" id="A0A060ZSL4"/>
<proteinExistence type="predicted"/>
<dbReference type="Pfam" id="PF00903">
    <property type="entry name" value="Glyoxalase"/>
    <property type="match status" value="1"/>
</dbReference>
<dbReference type="InterPro" id="IPR029068">
    <property type="entry name" value="Glyas_Bleomycin-R_OHBP_Dase"/>
</dbReference>
<organism evidence="2">
    <name type="scientific">Streptomyces iranensis</name>
    <dbReference type="NCBI Taxonomy" id="576784"/>
    <lineage>
        <taxon>Bacteria</taxon>
        <taxon>Bacillati</taxon>
        <taxon>Actinomycetota</taxon>
        <taxon>Actinomycetes</taxon>
        <taxon>Kitasatosporales</taxon>
        <taxon>Streptomycetaceae</taxon>
        <taxon>Streptomyces</taxon>
        <taxon>Streptomyces violaceusniger group</taxon>
    </lineage>
</organism>
<dbReference type="CDD" id="cd06587">
    <property type="entry name" value="VOC"/>
    <property type="match status" value="1"/>
</dbReference>
<dbReference type="HOGENOM" id="CLU_046006_9_1_11"/>
<evidence type="ECO:0000259" key="1">
    <source>
        <dbReference type="PROSITE" id="PS51819"/>
    </source>
</evidence>
<dbReference type="InterPro" id="IPR004360">
    <property type="entry name" value="Glyas_Fos-R_dOase_dom"/>
</dbReference>
<dbReference type="PROSITE" id="PS51819">
    <property type="entry name" value="VOC"/>
    <property type="match status" value="1"/>
</dbReference>
<dbReference type="SUPFAM" id="SSF54593">
    <property type="entry name" value="Glyoxalase/Bleomycin resistance protein/Dihydroxybiphenyl dioxygenase"/>
    <property type="match status" value="1"/>
</dbReference>
<dbReference type="EMBL" id="LK022848">
    <property type="protein sequence ID" value="CDR08821.1"/>
    <property type="molecule type" value="Genomic_DNA"/>
</dbReference>
<dbReference type="GeneID" id="32467092"/>
<dbReference type="Gene3D" id="3.10.180.10">
    <property type="entry name" value="2,3-Dihydroxybiphenyl 1,2-Dioxygenase, domain 1"/>
    <property type="match status" value="1"/>
</dbReference>